<evidence type="ECO:0000259" key="1">
    <source>
        <dbReference type="Pfam" id="PF12697"/>
    </source>
</evidence>
<keyword evidence="2" id="KW-0378">Hydrolase</keyword>
<dbReference type="InterPro" id="IPR050228">
    <property type="entry name" value="Carboxylesterase_BioH"/>
</dbReference>
<dbReference type="PANTHER" id="PTHR43194">
    <property type="entry name" value="HYDROLASE ALPHA/BETA FOLD FAMILY"/>
    <property type="match status" value="1"/>
</dbReference>
<evidence type="ECO:0000313" key="2">
    <source>
        <dbReference type="EMBL" id="WXB06185.1"/>
    </source>
</evidence>
<dbReference type="SUPFAM" id="SSF53474">
    <property type="entry name" value="alpha/beta-Hydrolases"/>
    <property type="match status" value="1"/>
</dbReference>
<dbReference type="EMBL" id="CP089983">
    <property type="protein sequence ID" value="WXB06185.1"/>
    <property type="molecule type" value="Genomic_DNA"/>
</dbReference>
<organism evidence="2 3">
    <name type="scientific">Pendulispora rubella</name>
    <dbReference type="NCBI Taxonomy" id="2741070"/>
    <lineage>
        <taxon>Bacteria</taxon>
        <taxon>Pseudomonadati</taxon>
        <taxon>Myxococcota</taxon>
        <taxon>Myxococcia</taxon>
        <taxon>Myxococcales</taxon>
        <taxon>Sorangiineae</taxon>
        <taxon>Pendulisporaceae</taxon>
        <taxon>Pendulispora</taxon>
    </lineage>
</organism>
<dbReference type="Gene3D" id="3.40.50.1820">
    <property type="entry name" value="alpha/beta hydrolase"/>
    <property type="match status" value="1"/>
</dbReference>
<evidence type="ECO:0000313" key="3">
    <source>
        <dbReference type="Proteomes" id="UP001374803"/>
    </source>
</evidence>
<sequence length="264" mass="28241">MSQITSKDGTPIAYECLGRGSAVVLVGGGATDRTENEPLATELAKYFRVYNYDRRGRGKSGDTLPYALEREVEDIEALIALAGGPVHLFGASSGGALVLEAAAHGIAVDKLAVYEVPYDTSHDAPRRFAEYEAKLQVLLAEGRRGDAFAEFMRLAGSSEAEISSARTLPVWPSLEALAHTLLYDAACYRNPPGARFAAILRPTLVLTGAAEPSSHDGNFFGRAATAIVASIPHAKRQVLKGQTHVADPKVLASVLRRFFDESTP</sequence>
<keyword evidence="3" id="KW-1185">Reference proteome</keyword>
<dbReference type="Proteomes" id="UP001374803">
    <property type="component" value="Chromosome"/>
</dbReference>
<dbReference type="RefSeq" id="WP_394835836.1">
    <property type="nucleotide sequence ID" value="NZ_CP089929.1"/>
</dbReference>
<reference evidence="2" key="1">
    <citation type="submission" date="2021-12" db="EMBL/GenBank/DDBJ databases">
        <title>Discovery of the Pendulisporaceae a myxobacterial family with distinct sporulation behavior and unique specialized metabolism.</title>
        <authorList>
            <person name="Garcia R."/>
            <person name="Popoff A."/>
            <person name="Bader C.D."/>
            <person name="Loehr J."/>
            <person name="Walesch S."/>
            <person name="Walt C."/>
            <person name="Boldt J."/>
            <person name="Bunk B."/>
            <person name="Haeckl F.J.F.P.J."/>
            <person name="Gunesch A.P."/>
            <person name="Birkelbach J."/>
            <person name="Nuebel U."/>
            <person name="Pietschmann T."/>
            <person name="Bach T."/>
            <person name="Mueller R."/>
        </authorList>
    </citation>
    <scope>NUCLEOTIDE SEQUENCE</scope>
    <source>
        <strain evidence="2">MSr11367</strain>
    </source>
</reference>
<name>A0ABZ2L5X8_9BACT</name>
<gene>
    <name evidence="2" type="ORF">LVJ94_02770</name>
</gene>
<proteinExistence type="predicted"/>
<accession>A0ABZ2L5X8</accession>
<dbReference type="InterPro" id="IPR029058">
    <property type="entry name" value="AB_hydrolase_fold"/>
</dbReference>
<dbReference type="InterPro" id="IPR000073">
    <property type="entry name" value="AB_hydrolase_1"/>
</dbReference>
<protein>
    <submittedName>
        <fullName evidence="2">Alpha/beta hydrolase</fullName>
    </submittedName>
</protein>
<dbReference type="Pfam" id="PF12697">
    <property type="entry name" value="Abhydrolase_6"/>
    <property type="match status" value="1"/>
</dbReference>
<dbReference type="GO" id="GO:0016787">
    <property type="term" value="F:hydrolase activity"/>
    <property type="evidence" value="ECO:0007669"/>
    <property type="project" value="UniProtKB-KW"/>
</dbReference>
<feature type="domain" description="AB hydrolase-1" evidence="1">
    <location>
        <begin position="23"/>
        <end position="252"/>
    </location>
</feature>
<dbReference type="PANTHER" id="PTHR43194:SF2">
    <property type="entry name" value="PEROXISOMAL MEMBRANE PROTEIN LPX1"/>
    <property type="match status" value="1"/>
</dbReference>